<protein>
    <submittedName>
        <fullName evidence="3">DUF11 domain-containing protein</fullName>
    </submittedName>
</protein>
<dbReference type="InterPro" id="IPR046022">
    <property type="entry name" value="DUF5979"/>
</dbReference>
<dbReference type="NCBIfam" id="NF038131">
    <property type="entry name" value="choice_anch_K"/>
    <property type="match status" value="1"/>
</dbReference>
<dbReference type="Pfam" id="PF24514">
    <property type="entry name" value="SpaA_4"/>
    <property type="match status" value="1"/>
</dbReference>
<dbReference type="Gene3D" id="2.60.40.740">
    <property type="match status" value="1"/>
</dbReference>
<organism evidence="3 4">
    <name type="scientific">Microbacterium mitrae</name>
    <dbReference type="NCBI Taxonomy" id="664640"/>
    <lineage>
        <taxon>Bacteria</taxon>
        <taxon>Bacillati</taxon>
        <taxon>Actinomycetota</taxon>
        <taxon>Actinomycetes</taxon>
        <taxon>Micrococcales</taxon>
        <taxon>Microbacteriaceae</taxon>
        <taxon>Microbacterium</taxon>
    </lineage>
</organism>
<dbReference type="NCBIfam" id="TIGR01451">
    <property type="entry name" value="B_ant_repeat"/>
    <property type="match status" value="7"/>
</dbReference>
<comment type="caution">
    <text evidence="3">The sequence shown here is derived from an EMBL/GenBank/DDBJ whole genome shotgun (WGS) entry which is preliminary data.</text>
</comment>
<evidence type="ECO:0000256" key="1">
    <source>
        <dbReference type="SAM" id="Phobius"/>
    </source>
</evidence>
<sequence>MSNSRSRWSAKRTRRATHIPMNLWKSLTSHAELGEPRSRGASRLSGGPVHKWAAIIAVGVVVFGGLTAVDAVNAPQAAAATITVPPAENVQARMDGHIGYTAASPGGSANAAAGDDYRYGSADNGTTSGSIGNSGGSAGSSGSNYSNGNTAYLGDGNTVWSAHGDQRGSGGQLNLSGQSALGFSPRGISTVQTGEIFNLGRVSHKNNPVTATNQYFRGDLDIRFLTMDLSYTWQMNETPNQCNGNNCADDFTTFLNQLSPQTFVHTDGLTYTLVVQGFVSPQGSNNTCNATVPSISGVINQFRTVENQTTYGCLYASIEQVRQVTVNKVVASPYTTAPARTFAFTSSSTLAGSPWASNFSLTDGSSVVRPYNSGESLTITEGAQADPWAFTSVACVDGTGSAIPGITVSGQSITIPRGTTATTANASDITCTYTNTYTPRATVTLVKQVTSTGQQAPVAQPAHWTLNAQGQGIVSSQLVTGPGNSATVTNQSVIAGTYRLGEVANNPSTTAGYVQNGPWTCTNGVTVNANSEITLTHGQSTTCTVRNLFQTGTLEITKTVTSPANGYTQGTAKPFTAQYSCSVAGGTPITGQVTINPAATNGNAGAVASIPNLPAGASCTVTELNAPTGTSTDLTNGSYVWGSPVATPGSTVLITANAATRVNLTNPVTQNTGSLVISKQVTPRAGVPSAGYTGGNRTFAINYSCVIGGATTASGVRNVAAGSSVTVTGIPATSVCTLSETQSAAAGDFADASYRWDGTSFTQPAIIPANGESAGTVVNYFTRDLATLTIAKTVQGDGYTGGDFTINYACGQGDSAVTGSVVIAHGESEQVQVPSGVACTVVETADRPGLAPGYVWQDATYAGLTNGSVTATIAQPATVTVTNPTAIGFNRISVTKQIANYAADVSPGTTFDVTVACNQPAQGEATNYSGVFTFTTPLGGAQQTPYLPIGTSCTVVETALPSGSDDLPGASYSWSSTPVYVGLTDGAITVPASTTPASATVINDVNRVYGALNITKEVVNNASIGLSAPFSGTWACTFGGEPHASGTWTVPASGGAATLTSTVGNHEALLVGSTCSVDEAAPENPVPGDNSYVWAVTLPADILPVTVEGTSATVTNTITRTTGSFSVAKNVIGGTAGEQFEAADFTFDYVCEPPSGADITGTIGVAAGATGDGPDGVPAGSVCTVTERTGADLPAPIDPYRWDGVTFDVTGASGTPVTDGITFTTPADGAAVAVSATNSISARTGSVSVNKTVTQLDGGFVGGTSEIFPMTLTCTDPATGSSAQFGATQTIANDGTATWNDIPIGLVCSVQESAILAGGLKDASFAWAAPAYSHPDGVTVLESDTPTMTVTNSMVRVYGEISVAKIFDDGGFPAVVAGDRTYSGAWSCSYDGGTVAAGTWTGTGSSAGTVATLTATTGSATEVLLTSSCTVTEDTLSAPSASDSSFYWLDPVLLGVTSVNETPSANQMTVTNELARNTGSVTVAKTLSGADGYVGDGFAGFPVGIACALDPADIDNELAVNRMTGTATVLPGAAAVTLINDVPRGWTCAVNEGAFSGGLYDGSYAWGDETITVDGEETTSLTIAETPRAVVVDNNIVRLTGSIEIEKQIAAGLEHAVSDGAAFSGAYSCIYDEGTPREETFSGTWSVTDAGDATLVGDTALPLGTVCDVTEETPNPADLVDVSWAWGTPVVAPQSATVTANGPASFTVTNTPQRVYSTVEITKELVGPSTGFANPALTVAGTWSCTYGGAVVATGRWTAPAAGGAATLDPANPQIPLTSQCESAEDTLDTTVFVDESYVWGAQPAVQTADVVAGEPASMTFVNTVERVYGTFAITKQINRGAGVSDLVPSAGIEYSGTYACSYGGVEEAPKPWTIVGTGTFTAPDAYYVGTQCRIVDENAPLAPVPGDASYQWAGHSFSSPVTLGANPAVATATVWNSVMRVTGEFSVTKAFQGDASGLLDADPFYSFEWSCVADNGDVFPAAGANNTFAITAGGTWSPADEDLTIPTGSECTVTETGVPAVTDPSYTWSTAMSISGATGTGNGSTMVFETPADADAAVLVTATNTLSREMGSYTVRKDADPVSGSTVMPGDTITYTVTVTPGAAGFVDDVVVTDDLSAVLPYATLDEATITATQGATDVVDNSLVWTVGRVNVGEPLTLTYQVTVNADQWGIELRNSVTTTGENPPEECEQCSTVHYTPAWEISKTSDPASGSAVVAGTVITYTLTAVNTTANATVTGATATDDLAGVLAYAELGTLPDSLTNDGGVLTWAIPTLAPGESTSVSYAVTVLDGFDGVTFNNGVVPGDGGECVESCTTTHHTPAWTLAKSSDPASGTMVLAGEEVTYTLTITNTGPVAVPAASAQDDLSDVLAHADLVEPLPAGLTLDGTTLTWNAGAIAVDGSVSVSYTVVVHDDARGVTLRNVVVPTGPGGECEGSCTTEHPVPAWSLTKTSDPASGTAVVPGQEVTYTLTVTNTGQVATSVTAQDDLTEVLAHAALVGALPDELTLDGNTLTWDAGTVAAGASVSVSYTVVVNDDARGVTLRNVVVPTSPGGECVEACTTEHPVPAWTLMKTSDPASGSTVLPGDEVTYTLTITNPGPVPTVATAEDDLSAVLAHADIVGALPDELTLDGTTLTWNAGTIEVGDSVSVSYTVVVHDDARGVTLRNVVVPTSPGGQCVEACTTEHPVPAWTLTKTSDPASGSTVVPGQEVTYTLTIENTGPTVVDSATAEDDLSDVLAHADLVEPLPAGLTLDGTTLTWNAGAIAVDGSVSVSYTVVVHDDARGVTLRNVVVPTSPGGECEGSCTTEHPVPAWSLTKTSDPASGTTVLPGQEVTYTLTVTNTGPVAITSATAIDDLAAVLAHADIVGDLPDGLTLDGTTLTWTTGEVGVDESVSISYTVAVHDDARGVTLRNVVVPSGPGGECEGSCTTEHPVPAWSLTKTSDPASGTTVLPGQEVTYTLTVTNTGPVATTATAEDDLTEVLAHADLIGDLPDGATLDGTTLTWNTGTIGAGESVSISYTVVVHADALGETLRNVVVPTGPGGECEGSCTTEHPVPAWSLTKTSDPASGSSVLPGDEVTYTLTIENTGPVAVEATAQDDLTEVLAHADLVSELPAGLTLDGMTLTWNAGTIGVGESVSVSYTVVVHADARGATLRNVVVPTTPGGECEVSCTTDHLVPAWSLTKSSDPASGSSVKPGEHITYTLTATNIGEANLTGALAIDDLSGVLEHATLAGDLPAGLTLSGETLTWQIPDLAPGATASVSYIVTVKADAKGVTIKNVVTPGGTPGGDCVESCSTDHEVPTPPVKPPLPATGSANTLPWGLAGGFALMVGAALIFMRRNRREMQD</sequence>
<keyword evidence="1" id="KW-0812">Transmembrane</keyword>
<dbReference type="InterPro" id="IPR047589">
    <property type="entry name" value="DUF11_rpt"/>
</dbReference>
<keyword evidence="4" id="KW-1185">Reference proteome</keyword>
<dbReference type="Pfam" id="PF25549">
    <property type="entry name" value="DUF7927"/>
    <property type="match status" value="10"/>
</dbReference>
<name>A0A5C8HQA5_9MICO</name>
<dbReference type="Proteomes" id="UP000321196">
    <property type="component" value="Unassembled WGS sequence"/>
</dbReference>
<dbReference type="InterPro" id="IPR055371">
    <property type="entry name" value="SpaA_PFL_dom_4"/>
</dbReference>
<dbReference type="Pfam" id="PF19407">
    <property type="entry name" value="DUF5979"/>
    <property type="match status" value="13"/>
</dbReference>
<accession>A0A5C8HQA5</accession>
<keyword evidence="1" id="KW-0472">Membrane</keyword>
<evidence type="ECO:0000313" key="3">
    <source>
        <dbReference type="EMBL" id="TXK06296.1"/>
    </source>
</evidence>
<dbReference type="PROSITE" id="PS50835">
    <property type="entry name" value="IG_LIKE"/>
    <property type="match status" value="1"/>
</dbReference>
<dbReference type="OrthoDB" id="134475at2"/>
<gene>
    <name evidence="3" type="ORF">FVP60_04875</name>
</gene>
<evidence type="ECO:0000259" key="2">
    <source>
        <dbReference type="PROSITE" id="PS50835"/>
    </source>
</evidence>
<keyword evidence="1" id="KW-1133">Transmembrane helix</keyword>
<dbReference type="RefSeq" id="WP_147825102.1">
    <property type="nucleotide sequence ID" value="NZ_BAAARG010000001.1"/>
</dbReference>
<dbReference type="PANTHER" id="PTHR34819:SF3">
    <property type="entry name" value="CELL SURFACE PROTEIN"/>
    <property type="match status" value="1"/>
</dbReference>
<dbReference type="EMBL" id="VRSW01000001">
    <property type="protein sequence ID" value="TXK06296.1"/>
    <property type="molecule type" value="Genomic_DNA"/>
</dbReference>
<evidence type="ECO:0000313" key="4">
    <source>
        <dbReference type="Proteomes" id="UP000321196"/>
    </source>
</evidence>
<dbReference type="InterPro" id="IPR057687">
    <property type="entry name" value="DUF7927"/>
</dbReference>
<dbReference type="InterPro" id="IPR007110">
    <property type="entry name" value="Ig-like_dom"/>
</dbReference>
<proteinExistence type="predicted"/>
<dbReference type="PANTHER" id="PTHR34819">
    <property type="entry name" value="LARGE CYSTEINE-RICH PERIPLASMIC PROTEIN OMCB"/>
    <property type="match status" value="1"/>
</dbReference>
<feature type="transmembrane region" description="Helical" evidence="1">
    <location>
        <begin position="3320"/>
        <end position="3339"/>
    </location>
</feature>
<reference evidence="3 4" key="1">
    <citation type="submission" date="2019-08" db="EMBL/GenBank/DDBJ databases">
        <authorList>
            <person name="Dong K."/>
        </authorList>
    </citation>
    <scope>NUCLEOTIDE SEQUENCE [LARGE SCALE GENOMIC DNA]</scope>
    <source>
        <strain evidence="3 4">M4-8</strain>
    </source>
</reference>
<dbReference type="InterPro" id="IPR051172">
    <property type="entry name" value="Chlamydia_OmcB"/>
</dbReference>
<dbReference type="InterPro" id="IPR047995">
    <property type="entry name" value="Choice_anch_K"/>
</dbReference>
<dbReference type="NCBIfam" id="TIGR01167">
    <property type="entry name" value="LPXTG_anchor"/>
    <property type="match status" value="1"/>
</dbReference>
<feature type="domain" description="Ig-like" evidence="2">
    <location>
        <begin position="404"/>
        <end position="561"/>
    </location>
</feature>